<dbReference type="EMBL" id="CP025544">
    <property type="protein sequence ID" value="AXK61203.1"/>
    <property type="molecule type" value="Genomic_DNA"/>
</dbReference>
<protein>
    <recommendedName>
        <fullName evidence="1">Peptidase M15C domain-containing protein</fullName>
    </recommendedName>
</protein>
<dbReference type="SUPFAM" id="SSF55166">
    <property type="entry name" value="Hedgehog/DD-peptidase"/>
    <property type="match status" value="1"/>
</dbReference>
<accession>A0A345ZD36</accession>
<dbReference type="AlphaFoldDB" id="A0A345ZD36"/>
<dbReference type="KEGG" id="cdes:C0J27_04205"/>
<sequence>MLEKKYNFTFGETMRTKEQAELYAQQGKGIKNSLHCKRLAIDINLFNPQGEFLSKSEDHTLFGEYWESLSPFNRWGGRFIRVDGNHYERNETFENIKN</sequence>
<reference evidence="2 3" key="1">
    <citation type="submission" date="2017-12" db="EMBL/GenBank/DDBJ databases">
        <title>Chromulinavorax destructans is a abundant pathogen of dominant heterotrophic picoflagllates.</title>
        <authorList>
            <person name="Deeg C.M."/>
            <person name="Zimmer M."/>
            <person name="Suttle C.A."/>
        </authorList>
    </citation>
    <scope>NUCLEOTIDE SEQUENCE [LARGE SCALE GENOMIC DNA]</scope>
    <source>
        <strain evidence="2 3">SeV1</strain>
    </source>
</reference>
<name>A0A345ZD36_9BACT</name>
<gene>
    <name evidence="2" type="ORF">C0J27_04205</name>
</gene>
<dbReference type="InterPro" id="IPR009045">
    <property type="entry name" value="Zn_M74/Hedgehog-like"/>
</dbReference>
<keyword evidence="3" id="KW-1185">Reference proteome</keyword>
<dbReference type="Pfam" id="PF13539">
    <property type="entry name" value="Peptidase_M15_4"/>
    <property type="match status" value="1"/>
</dbReference>
<dbReference type="InterPro" id="IPR039561">
    <property type="entry name" value="Peptidase_M15C"/>
</dbReference>
<evidence type="ECO:0000313" key="3">
    <source>
        <dbReference type="Proteomes" id="UP000254834"/>
    </source>
</evidence>
<evidence type="ECO:0000313" key="2">
    <source>
        <dbReference type="EMBL" id="AXK61203.1"/>
    </source>
</evidence>
<dbReference type="Proteomes" id="UP000254834">
    <property type="component" value="Chromosome"/>
</dbReference>
<organism evidence="2 3">
    <name type="scientific">Candidatus Chromulinivorax destructor</name>
    <dbReference type="NCBI Taxonomy" id="2066483"/>
    <lineage>
        <taxon>Bacteria</taxon>
        <taxon>Candidatus Babelota</taxon>
        <taxon>Candidatus Babeliae</taxon>
        <taxon>Candidatus Babeliales</taxon>
        <taxon>Candidatus Chromulinivoraceae</taxon>
        <taxon>Candidatus Chromulinivorax</taxon>
    </lineage>
</organism>
<evidence type="ECO:0000259" key="1">
    <source>
        <dbReference type="Pfam" id="PF13539"/>
    </source>
</evidence>
<dbReference type="GO" id="GO:0008233">
    <property type="term" value="F:peptidase activity"/>
    <property type="evidence" value="ECO:0007669"/>
    <property type="project" value="InterPro"/>
</dbReference>
<proteinExistence type="predicted"/>
<dbReference type="Gene3D" id="3.30.1380.10">
    <property type="match status" value="1"/>
</dbReference>
<feature type="domain" description="Peptidase M15C" evidence="1">
    <location>
        <begin position="30"/>
        <end position="88"/>
    </location>
</feature>